<organism evidence="2 3">
    <name type="scientific">Xenophilus arseniciresistens</name>
    <dbReference type="NCBI Taxonomy" id="1283306"/>
    <lineage>
        <taxon>Bacteria</taxon>
        <taxon>Pseudomonadati</taxon>
        <taxon>Pseudomonadota</taxon>
        <taxon>Betaproteobacteria</taxon>
        <taxon>Burkholderiales</taxon>
        <taxon>Comamonadaceae</taxon>
        <taxon>Xenophilus</taxon>
    </lineage>
</organism>
<keyword evidence="1" id="KW-0812">Transmembrane</keyword>
<dbReference type="Proteomes" id="UP001212602">
    <property type="component" value="Unassembled WGS sequence"/>
</dbReference>
<feature type="transmembrane region" description="Helical" evidence="1">
    <location>
        <begin position="20"/>
        <end position="38"/>
    </location>
</feature>
<name>A0AAE3SYW6_9BURK</name>
<dbReference type="AlphaFoldDB" id="A0AAE3SYW6"/>
<protein>
    <submittedName>
        <fullName evidence="2">Uncharacterized protein</fullName>
    </submittedName>
</protein>
<gene>
    <name evidence="2" type="ORF">PGB34_09165</name>
</gene>
<keyword evidence="1" id="KW-1133">Transmembrane helix</keyword>
<comment type="caution">
    <text evidence="2">The sequence shown here is derived from an EMBL/GenBank/DDBJ whole genome shotgun (WGS) entry which is preliminary data.</text>
</comment>
<dbReference type="RefSeq" id="WP_271427784.1">
    <property type="nucleotide sequence ID" value="NZ_JAQIPB010000003.1"/>
</dbReference>
<keyword evidence="1" id="KW-0472">Membrane</keyword>
<keyword evidence="3" id="KW-1185">Reference proteome</keyword>
<evidence type="ECO:0000313" key="2">
    <source>
        <dbReference type="EMBL" id="MDA7416537.1"/>
    </source>
</evidence>
<feature type="transmembrane region" description="Helical" evidence="1">
    <location>
        <begin position="44"/>
        <end position="61"/>
    </location>
</feature>
<evidence type="ECO:0000313" key="3">
    <source>
        <dbReference type="Proteomes" id="UP001212602"/>
    </source>
</evidence>
<dbReference type="EMBL" id="JAQIPB010000003">
    <property type="protein sequence ID" value="MDA7416537.1"/>
    <property type="molecule type" value="Genomic_DNA"/>
</dbReference>
<proteinExistence type="predicted"/>
<sequence>MRHAPSVNYPVGRSRFEGGLLLALALGGALVLLAWQMQAPTPRALWALPWLLLVAMGWRHWRAAPRGWLRWQAGAWSFEPADHAGALTHARPVAPPQVRLDLQGVLLLRLPGHSPGWIWLSRRSAPSQWNALRRAVHARPPLSADASSAADAAAAP</sequence>
<accession>A0AAE3SYW6</accession>
<reference evidence="2" key="1">
    <citation type="submission" date="2023-01" db="EMBL/GenBank/DDBJ databases">
        <title>Xenophilus mangrovi sp. nov., isolated from soil of Mangrove nature reserve.</title>
        <authorList>
            <person name="Xu S."/>
            <person name="Liu Z."/>
            <person name="Xu Y."/>
        </authorList>
    </citation>
    <scope>NUCLEOTIDE SEQUENCE</scope>
    <source>
        <strain evidence="2">YW8</strain>
    </source>
</reference>
<evidence type="ECO:0000256" key="1">
    <source>
        <dbReference type="SAM" id="Phobius"/>
    </source>
</evidence>